<dbReference type="InterPro" id="IPR016024">
    <property type="entry name" value="ARM-type_fold"/>
</dbReference>
<dbReference type="InterPro" id="IPR056514">
    <property type="entry name" value="ARM_LIN_2nd"/>
</dbReference>
<dbReference type="KEGG" id="smo:SELMODRAFT_419332"/>
<dbReference type="Pfam" id="PF23568">
    <property type="entry name" value="ARM_LIN"/>
    <property type="match status" value="1"/>
</dbReference>
<dbReference type="Pfam" id="PF23628">
    <property type="entry name" value="ARM_LIN_C"/>
    <property type="match status" value="1"/>
</dbReference>
<reference evidence="5 6" key="1">
    <citation type="journal article" date="2011" name="Science">
        <title>The Selaginella genome identifies genetic changes associated with the evolution of vascular plants.</title>
        <authorList>
            <person name="Banks J.A."/>
            <person name="Nishiyama T."/>
            <person name="Hasebe M."/>
            <person name="Bowman J.L."/>
            <person name="Gribskov M."/>
            <person name="dePamphilis C."/>
            <person name="Albert V.A."/>
            <person name="Aono N."/>
            <person name="Aoyama T."/>
            <person name="Ambrose B.A."/>
            <person name="Ashton N.W."/>
            <person name="Axtell M.J."/>
            <person name="Barker E."/>
            <person name="Barker M.S."/>
            <person name="Bennetzen J.L."/>
            <person name="Bonawitz N.D."/>
            <person name="Chapple C."/>
            <person name="Cheng C."/>
            <person name="Correa L.G."/>
            <person name="Dacre M."/>
            <person name="DeBarry J."/>
            <person name="Dreyer I."/>
            <person name="Elias M."/>
            <person name="Engstrom E.M."/>
            <person name="Estelle M."/>
            <person name="Feng L."/>
            <person name="Finet C."/>
            <person name="Floyd S.K."/>
            <person name="Frommer W.B."/>
            <person name="Fujita T."/>
            <person name="Gramzow L."/>
            <person name="Gutensohn M."/>
            <person name="Harholt J."/>
            <person name="Hattori M."/>
            <person name="Heyl A."/>
            <person name="Hirai T."/>
            <person name="Hiwatashi Y."/>
            <person name="Ishikawa M."/>
            <person name="Iwata M."/>
            <person name="Karol K.G."/>
            <person name="Koehler B."/>
            <person name="Kolukisaoglu U."/>
            <person name="Kubo M."/>
            <person name="Kurata T."/>
            <person name="Lalonde S."/>
            <person name="Li K."/>
            <person name="Li Y."/>
            <person name="Litt A."/>
            <person name="Lyons E."/>
            <person name="Manning G."/>
            <person name="Maruyama T."/>
            <person name="Michael T.P."/>
            <person name="Mikami K."/>
            <person name="Miyazaki S."/>
            <person name="Morinaga S."/>
            <person name="Murata T."/>
            <person name="Mueller-Roeber B."/>
            <person name="Nelson D.R."/>
            <person name="Obara M."/>
            <person name="Oguri Y."/>
            <person name="Olmstead R.G."/>
            <person name="Onodera N."/>
            <person name="Petersen B.L."/>
            <person name="Pils B."/>
            <person name="Prigge M."/>
            <person name="Rensing S.A."/>
            <person name="Riano-Pachon D.M."/>
            <person name="Roberts A.W."/>
            <person name="Sato Y."/>
            <person name="Scheller H.V."/>
            <person name="Schulz B."/>
            <person name="Schulz C."/>
            <person name="Shakirov E.V."/>
            <person name="Shibagaki N."/>
            <person name="Shinohara N."/>
            <person name="Shippen D.E."/>
            <person name="Soerensen I."/>
            <person name="Sotooka R."/>
            <person name="Sugimoto N."/>
            <person name="Sugita M."/>
            <person name="Sumikawa N."/>
            <person name="Tanurdzic M."/>
            <person name="Theissen G."/>
            <person name="Ulvskov P."/>
            <person name="Wakazuki S."/>
            <person name="Weng J.K."/>
            <person name="Willats W.W."/>
            <person name="Wipf D."/>
            <person name="Wolf P.G."/>
            <person name="Yang L."/>
            <person name="Zimmer A.D."/>
            <person name="Zhu Q."/>
            <person name="Mitros T."/>
            <person name="Hellsten U."/>
            <person name="Loque D."/>
            <person name="Otillar R."/>
            <person name="Salamov A."/>
            <person name="Schmutz J."/>
            <person name="Shapiro H."/>
            <person name="Lindquist E."/>
            <person name="Lucas S."/>
            <person name="Rokhsar D."/>
            <person name="Grigoriev I.V."/>
        </authorList>
    </citation>
    <scope>NUCLEOTIDE SEQUENCE [LARGE SCALE GENOMIC DNA]</scope>
</reference>
<protein>
    <submittedName>
        <fullName evidence="5">Uncharacterized protein</fullName>
    </submittedName>
</protein>
<dbReference type="InterPro" id="IPR056512">
    <property type="entry name" value="LIN_N"/>
</dbReference>
<dbReference type="HOGENOM" id="CLU_008502_1_0_1"/>
<gene>
    <name evidence="5" type="ORF">SELMODRAFT_419332</name>
</gene>
<feature type="domain" description="Putative E3 ubiquitin-protein ligase LIN ARM repeats" evidence="4">
    <location>
        <begin position="438"/>
        <end position="600"/>
    </location>
</feature>
<evidence type="ECO:0000259" key="4">
    <source>
        <dbReference type="Pfam" id="PF23654"/>
    </source>
</evidence>
<dbReference type="AlphaFoldDB" id="D8S8K7"/>
<dbReference type="SUPFAM" id="SSF48371">
    <property type="entry name" value="ARM repeat"/>
    <property type="match status" value="1"/>
</dbReference>
<feature type="region of interest" description="Disordered" evidence="1">
    <location>
        <begin position="362"/>
        <end position="422"/>
    </location>
</feature>
<sequence length="692" mass="78386">MTMAALARARRRWRRREIARFRWPDPFFFYQVERLVGTRTAISSLNQLFTMAPLRERLSHESIVENGKLRDGAALLKAVVLIANGYAKTLLRNSQDREWLKHLARQNAANGSYHEHAEHANLSWAVDGFEKAVLSVKDVHGEELERAVRYLKLLGRSRNSFVSASAHLYLALVWLVRHNPYKVAWHILQMFNVGPRISRSEFAPTLWKQLFLPRFSKLEEWYSKETGNPSTQKVPSSGKISPRQSSYSIEALYTDLKGFWHQLHPSSVRSGPLDQLCLEREEKLHVLRSLYQESLDENTKAFAGFYQYAISQHRKGGTLKFPSVKTPQIRLQYVQREFLSRSNLVAPSERNKTKAKENVCPSIGNIMESPTTPKETKKPSMSNGNELGSWRVRSGSEMDNGSPAYSTVSQSSPFSSTEISTDKKIPLAETPIKLDTSKNMEDLRKAVVTLCSVENLQDCEQVVPVIARVWMESKGNPRLEAFLTKPVVIDVMMEFMVTSKSLQTQRTAVCLLTEFVHNNEAVRRRIVDYDPSLGWVSKTLQQGRIPQAVVLLYLLKLPSPELEALQLVPALVEVLQEQVVVDRTSPALRAPRAAAIFLLEQLVSFDLCAIAKVSEGAAPYLLQCLESETPEEQVSVMVILLCCMEADQTCSDFIAQHCKPSKLMQLVQSHDSRSREIAIAFVHSLLLARKKL</sequence>
<name>D8S8K7_SELML</name>
<evidence type="ECO:0000259" key="2">
    <source>
        <dbReference type="Pfam" id="PF23568"/>
    </source>
</evidence>
<feature type="domain" description="Putative E3 ubiquitin-protein ligase LIN N-terminal" evidence="2">
    <location>
        <begin position="76"/>
        <end position="328"/>
    </location>
</feature>
<dbReference type="Pfam" id="PF23654">
    <property type="entry name" value="ARM_LIN_2nd"/>
    <property type="match status" value="1"/>
</dbReference>
<evidence type="ECO:0000313" key="5">
    <source>
        <dbReference type="EMBL" id="EFJ19173.1"/>
    </source>
</evidence>
<proteinExistence type="predicted"/>
<dbReference type="InterPro" id="IPR011989">
    <property type="entry name" value="ARM-like"/>
</dbReference>
<feature type="domain" description="Putative E3 ubiquitin-protein ligase LIN ARM-like" evidence="3">
    <location>
        <begin position="613"/>
        <end position="689"/>
    </location>
</feature>
<organism evidence="6">
    <name type="scientific">Selaginella moellendorffii</name>
    <name type="common">Spikemoss</name>
    <dbReference type="NCBI Taxonomy" id="88036"/>
    <lineage>
        <taxon>Eukaryota</taxon>
        <taxon>Viridiplantae</taxon>
        <taxon>Streptophyta</taxon>
        <taxon>Embryophyta</taxon>
        <taxon>Tracheophyta</taxon>
        <taxon>Lycopodiopsida</taxon>
        <taxon>Selaginellales</taxon>
        <taxon>Selaginellaceae</taxon>
        <taxon>Selaginella</taxon>
    </lineage>
</organism>
<dbReference type="PANTHER" id="PTHR35549:SF5">
    <property type="match status" value="1"/>
</dbReference>
<dbReference type="InParanoid" id="D8S8K7"/>
<dbReference type="Proteomes" id="UP000001514">
    <property type="component" value="Unassembled WGS sequence"/>
</dbReference>
<dbReference type="Gene3D" id="1.25.10.10">
    <property type="entry name" value="Leucine-rich Repeat Variant"/>
    <property type="match status" value="1"/>
</dbReference>
<dbReference type="eggNOG" id="KOG0167">
    <property type="taxonomic scope" value="Eukaryota"/>
</dbReference>
<accession>D8S8K7</accession>
<feature type="compositionally biased region" description="Polar residues" evidence="1">
    <location>
        <begin position="368"/>
        <end position="386"/>
    </location>
</feature>
<dbReference type="PANTHER" id="PTHR35549">
    <property type="entry name" value="OS04G0584500 PROTEIN"/>
    <property type="match status" value="1"/>
</dbReference>
<evidence type="ECO:0000313" key="6">
    <source>
        <dbReference type="Proteomes" id="UP000001514"/>
    </source>
</evidence>
<keyword evidence="6" id="KW-1185">Reference proteome</keyword>
<dbReference type="InterPro" id="IPR055566">
    <property type="entry name" value="ARM_LIN"/>
</dbReference>
<dbReference type="Gramene" id="EFJ19173">
    <property type="protein sequence ID" value="EFJ19173"/>
    <property type="gene ID" value="SELMODRAFT_419332"/>
</dbReference>
<evidence type="ECO:0000256" key="1">
    <source>
        <dbReference type="SAM" id="MobiDB-lite"/>
    </source>
</evidence>
<evidence type="ECO:0000259" key="3">
    <source>
        <dbReference type="Pfam" id="PF23628"/>
    </source>
</evidence>
<dbReference type="EMBL" id="GL377607">
    <property type="protein sequence ID" value="EFJ19173.1"/>
    <property type="molecule type" value="Genomic_DNA"/>
</dbReference>
<feature type="compositionally biased region" description="Low complexity" evidence="1">
    <location>
        <begin position="406"/>
        <end position="416"/>
    </location>
</feature>